<dbReference type="InterPro" id="IPR036890">
    <property type="entry name" value="HATPase_C_sf"/>
</dbReference>
<keyword evidence="4" id="KW-0597">Phosphoprotein</keyword>
<evidence type="ECO:0000259" key="13">
    <source>
        <dbReference type="PROSITE" id="PS50885"/>
    </source>
</evidence>
<comment type="subcellular location">
    <subcellularLocation>
        <location evidence="2">Membrane</location>
    </subcellularLocation>
</comment>
<dbReference type="SUPFAM" id="SSF158472">
    <property type="entry name" value="HAMP domain-like"/>
    <property type="match status" value="1"/>
</dbReference>
<dbReference type="PROSITE" id="PS50109">
    <property type="entry name" value="HIS_KIN"/>
    <property type="match status" value="1"/>
</dbReference>
<evidence type="ECO:0000256" key="1">
    <source>
        <dbReference type="ARBA" id="ARBA00000085"/>
    </source>
</evidence>
<dbReference type="SUPFAM" id="SSF47384">
    <property type="entry name" value="Homodimeric domain of signal transducing histidine kinase"/>
    <property type="match status" value="1"/>
</dbReference>
<reference evidence="14 15" key="1">
    <citation type="submission" date="2018-06" db="EMBL/GenBank/DDBJ databases">
        <title>The draft genome sequence of Crocinitomix sp. SM1701.</title>
        <authorList>
            <person name="Zhang X."/>
        </authorList>
    </citation>
    <scope>NUCLEOTIDE SEQUENCE [LARGE SCALE GENOMIC DNA]</scope>
    <source>
        <strain evidence="14 15">SM1701</strain>
    </source>
</reference>
<evidence type="ECO:0000313" key="14">
    <source>
        <dbReference type="EMBL" id="PZE17119.1"/>
    </source>
</evidence>
<evidence type="ECO:0000256" key="3">
    <source>
        <dbReference type="ARBA" id="ARBA00012438"/>
    </source>
</evidence>
<dbReference type="Pfam" id="PF00672">
    <property type="entry name" value="HAMP"/>
    <property type="match status" value="1"/>
</dbReference>
<proteinExistence type="predicted"/>
<keyword evidence="6 11" id="KW-0812">Transmembrane</keyword>
<dbReference type="Pfam" id="PF00512">
    <property type="entry name" value="HisKA"/>
    <property type="match status" value="1"/>
</dbReference>
<keyword evidence="15" id="KW-1185">Reference proteome</keyword>
<name>A0A2W1MY69_9FLAO</name>
<gene>
    <name evidence="14" type="ORF">DNU06_10270</name>
</gene>
<keyword evidence="5" id="KW-0808">Transferase</keyword>
<organism evidence="14 15">
    <name type="scientific">Putridiphycobacter roseus</name>
    <dbReference type="NCBI Taxonomy" id="2219161"/>
    <lineage>
        <taxon>Bacteria</taxon>
        <taxon>Pseudomonadati</taxon>
        <taxon>Bacteroidota</taxon>
        <taxon>Flavobacteriia</taxon>
        <taxon>Flavobacteriales</taxon>
        <taxon>Crocinitomicaceae</taxon>
        <taxon>Putridiphycobacter</taxon>
    </lineage>
</organism>
<dbReference type="Gene3D" id="3.30.565.10">
    <property type="entry name" value="Histidine kinase-like ATPase, C-terminal domain"/>
    <property type="match status" value="1"/>
</dbReference>
<evidence type="ECO:0000256" key="10">
    <source>
        <dbReference type="ARBA" id="ARBA00023136"/>
    </source>
</evidence>
<accession>A0A2W1MY69</accession>
<feature type="domain" description="HAMP" evidence="13">
    <location>
        <begin position="184"/>
        <end position="237"/>
    </location>
</feature>
<dbReference type="CDD" id="cd00082">
    <property type="entry name" value="HisKA"/>
    <property type="match status" value="1"/>
</dbReference>
<dbReference type="Gene3D" id="6.10.340.10">
    <property type="match status" value="1"/>
</dbReference>
<evidence type="ECO:0000256" key="7">
    <source>
        <dbReference type="ARBA" id="ARBA00022777"/>
    </source>
</evidence>
<dbReference type="PANTHER" id="PTHR45436:SF5">
    <property type="entry name" value="SENSOR HISTIDINE KINASE TRCS"/>
    <property type="match status" value="1"/>
</dbReference>
<evidence type="ECO:0000259" key="12">
    <source>
        <dbReference type="PROSITE" id="PS50109"/>
    </source>
</evidence>
<dbReference type="SMART" id="SM00388">
    <property type="entry name" value="HisKA"/>
    <property type="match status" value="1"/>
</dbReference>
<dbReference type="PANTHER" id="PTHR45436">
    <property type="entry name" value="SENSOR HISTIDINE KINASE YKOH"/>
    <property type="match status" value="1"/>
</dbReference>
<feature type="transmembrane region" description="Helical" evidence="11">
    <location>
        <begin position="164"/>
        <end position="183"/>
    </location>
</feature>
<dbReference type="InterPro" id="IPR003661">
    <property type="entry name" value="HisK_dim/P_dom"/>
</dbReference>
<evidence type="ECO:0000256" key="8">
    <source>
        <dbReference type="ARBA" id="ARBA00022989"/>
    </source>
</evidence>
<comment type="catalytic activity">
    <reaction evidence="1">
        <text>ATP + protein L-histidine = ADP + protein N-phospho-L-histidine.</text>
        <dbReference type="EC" id="2.7.13.3"/>
    </reaction>
</comment>
<dbReference type="PROSITE" id="PS50885">
    <property type="entry name" value="HAMP"/>
    <property type="match status" value="1"/>
</dbReference>
<sequence length="463" mass="52285">MNLSYKKRVALHFMLATSIVVVGVFCIVYFIVQQTVYQNIDNDLSFEANKHTKEIFQSPEGIKFIFNDEWKEVEHREVQVNPVFIQLTDSLGMVKDKSPNLKGNQLFFKNENKYGDHFNTKLNQRLIRQVQIPVENNGKIYGHIIAAMALDGSMMVLKNLRNTLLFLFPIVLLGLFFISSFLAGRSISPVVLITNTANRITKNNLNERIDLPANQDELFDLSNSINSLLGRLEQALEREKQFTSDASHELRTPIAVIRGTLEVLIRKERTVEEYQAKINYCLTELDRMTNVTEQLLVLARFDSSTKLSSTPNISLGELVRKIVLQRTPIILKKDIEFVLDIQSGGALELNAFYANLIIDNLLSNAIKYSANKAKIEITIKGDSNLAHCTIKDYGIGIDEVDIQNIYTPFFRSNSLDHKEINGAGLGLSIVKKAAEVIHTNIEIDSELGKGTTVNITFKGLNNF</sequence>
<dbReference type="InterPro" id="IPR005467">
    <property type="entry name" value="His_kinase_dom"/>
</dbReference>
<evidence type="ECO:0000256" key="9">
    <source>
        <dbReference type="ARBA" id="ARBA00023012"/>
    </source>
</evidence>
<evidence type="ECO:0000256" key="5">
    <source>
        <dbReference type="ARBA" id="ARBA00022679"/>
    </source>
</evidence>
<dbReference type="GO" id="GO:0000155">
    <property type="term" value="F:phosphorelay sensor kinase activity"/>
    <property type="evidence" value="ECO:0007669"/>
    <property type="project" value="InterPro"/>
</dbReference>
<protein>
    <recommendedName>
        <fullName evidence="3">histidine kinase</fullName>
        <ecNumber evidence="3">2.7.13.3</ecNumber>
    </recommendedName>
</protein>
<dbReference type="InterPro" id="IPR003594">
    <property type="entry name" value="HATPase_dom"/>
</dbReference>
<evidence type="ECO:0000313" key="15">
    <source>
        <dbReference type="Proteomes" id="UP000249248"/>
    </source>
</evidence>
<evidence type="ECO:0000256" key="4">
    <source>
        <dbReference type="ARBA" id="ARBA00022553"/>
    </source>
</evidence>
<dbReference type="InterPro" id="IPR050428">
    <property type="entry name" value="TCS_sensor_his_kinase"/>
</dbReference>
<dbReference type="SUPFAM" id="SSF55874">
    <property type="entry name" value="ATPase domain of HSP90 chaperone/DNA topoisomerase II/histidine kinase"/>
    <property type="match status" value="1"/>
</dbReference>
<evidence type="ECO:0000256" key="11">
    <source>
        <dbReference type="SAM" id="Phobius"/>
    </source>
</evidence>
<dbReference type="SMART" id="SM00387">
    <property type="entry name" value="HATPase_c"/>
    <property type="match status" value="1"/>
</dbReference>
<dbReference type="EC" id="2.7.13.3" evidence="3"/>
<keyword evidence="10 11" id="KW-0472">Membrane</keyword>
<dbReference type="InterPro" id="IPR003660">
    <property type="entry name" value="HAMP_dom"/>
</dbReference>
<dbReference type="InterPro" id="IPR036097">
    <property type="entry name" value="HisK_dim/P_sf"/>
</dbReference>
<evidence type="ECO:0000256" key="6">
    <source>
        <dbReference type="ARBA" id="ARBA00022692"/>
    </source>
</evidence>
<dbReference type="SMART" id="SM00304">
    <property type="entry name" value="HAMP"/>
    <property type="match status" value="1"/>
</dbReference>
<dbReference type="Pfam" id="PF02518">
    <property type="entry name" value="HATPase_c"/>
    <property type="match status" value="1"/>
</dbReference>
<dbReference type="EMBL" id="QKSB01000005">
    <property type="protein sequence ID" value="PZE17119.1"/>
    <property type="molecule type" value="Genomic_DNA"/>
</dbReference>
<comment type="caution">
    <text evidence="14">The sequence shown here is derived from an EMBL/GenBank/DDBJ whole genome shotgun (WGS) entry which is preliminary data.</text>
</comment>
<dbReference type="PRINTS" id="PR00344">
    <property type="entry name" value="BCTRLSENSOR"/>
</dbReference>
<dbReference type="FunFam" id="1.10.287.130:FF:000001">
    <property type="entry name" value="Two-component sensor histidine kinase"/>
    <property type="match status" value="1"/>
</dbReference>
<dbReference type="CDD" id="cd06225">
    <property type="entry name" value="HAMP"/>
    <property type="match status" value="1"/>
</dbReference>
<keyword evidence="7 14" id="KW-0418">Kinase</keyword>
<dbReference type="Gene3D" id="1.10.287.130">
    <property type="match status" value="1"/>
</dbReference>
<evidence type="ECO:0000256" key="2">
    <source>
        <dbReference type="ARBA" id="ARBA00004370"/>
    </source>
</evidence>
<dbReference type="Proteomes" id="UP000249248">
    <property type="component" value="Unassembled WGS sequence"/>
</dbReference>
<keyword evidence="9" id="KW-0902">Two-component regulatory system</keyword>
<dbReference type="GO" id="GO:0005886">
    <property type="term" value="C:plasma membrane"/>
    <property type="evidence" value="ECO:0007669"/>
    <property type="project" value="TreeGrafter"/>
</dbReference>
<feature type="transmembrane region" description="Helical" evidence="11">
    <location>
        <begin position="12"/>
        <end position="32"/>
    </location>
</feature>
<feature type="domain" description="Histidine kinase" evidence="12">
    <location>
        <begin position="245"/>
        <end position="461"/>
    </location>
</feature>
<dbReference type="AlphaFoldDB" id="A0A2W1MY69"/>
<keyword evidence="8 11" id="KW-1133">Transmembrane helix</keyword>
<dbReference type="OrthoDB" id="594725at2"/>
<dbReference type="InterPro" id="IPR004358">
    <property type="entry name" value="Sig_transdc_His_kin-like_C"/>
</dbReference>
<dbReference type="RefSeq" id="WP_111063243.1">
    <property type="nucleotide sequence ID" value="NZ_JBHUCU010000032.1"/>
</dbReference>